<feature type="transmembrane region" description="Helical" evidence="2">
    <location>
        <begin position="42"/>
        <end position="63"/>
    </location>
</feature>
<name>A0A4U5JUH0_9GAMM</name>
<reference evidence="4 5" key="1">
    <citation type="submission" date="2019-04" db="EMBL/GenBank/DDBJ databases">
        <title>Reference strain of H23.</title>
        <authorList>
            <person name="Luo X."/>
        </authorList>
    </citation>
    <scope>NUCLEOTIDE SEQUENCE [LARGE SCALE GENOMIC DNA]</scope>
    <source>
        <strain evidence="4 5">H23</strain>
    </source>
</reference>
<sequence>MSDPAFVAALGWALIDFLWQGLAVGFAAALTLALLRNARPQARYTVACAALALCAALPLIGLMRGLQTEAAVAVPRTLATMAPPPAAGTEVFAAPLESWRSALQLRLPWIVALWSLGAALLASRMAMGMAWVSRMRRAHAGAVDPRWQARLDRLAGLMGLRRAIALRIAEDLDSPVAAGWWRPLVLVPAALIARMPADLLEALLAHELAHIKRYDYLVNLVQSAIEALLFYHPVVWWLSKRIRAERERIADELAAQALGDPKRLALALQQLDLIGAKDGFAQPHLAPAAHGGNLMSRIQHLVRPDRHALSWKIALPILGLSAICLTVFAQGQAPTAKVAATASAKPAAIAQAKAAPAARSAPSASGRTTGSIQVGGRGPREAYALVRADKDAMTVSGNVNDIREAEKARRSIQGEFLWFRRGSESYVLQDPAMLARVDEAWKPTEALGVRMEALSDKMSGHSKVMEGYGRQMEALSAKHQAPSAEMERTGKEMEAVSEQQQVLADKMRRLSAEMARADSDQQREALDGQMEALQTRMQPLSDRMEALSEKMNAHSARIEASQRPMEELSRQMEQASKPMEALGKQMDALGKQQEQLSRQADGVVRSIIDQALSSGKALPMSKLN</sequence>
<dbReference type="AlphaFoldDB" id="A0A4U5JUH0"/>
<dbReference type="InterPro" id="IPR052173">
    <property type="entry name" value="Beta-lactam_resp_regulator"/>
</dbReference>
<dbReference type="InterPro" id="IPR008756">
    <property type="entry name" value="Peptidase_M56"/>
</dbReference>
<feature type="transmembrane region" description="Helical" evidence="2">
    <location>
        <begin position="107"/>
        <end position="127"/>
    </location>
</feature>
<accession>A0A4U5JUH0</accession>
<keyword evidence="2" id="KW-0812">Transmembrane</keyword>
<keyword evidence="2" id="KW-1133">Transmembrane helix</keyword>
<dbReference type="Pfam" id="PF05569">
    <property type="entry name" value="Peptidase_M56"/>
    <property type="match status" value="1"/>
</dbReference>
<comment type="caution">
    <text evidence="4">The sequence shown here is derived from an EMBL/GenBank/DDBJ whole genome shotgun (WGS) entry which is preliminary data.</text>
</comment>
<feature type="transmembrane region" description="Helical" evidence="2">
    <location>
        <begin position="6"/>
        <end position="35"/>
    </location>
</feature>
<dbReference type="PANTHER" id="PTHR34978:SF3">
    <property type="entry name" value="SLR0241 PROTEIN"/>
    <property type="match status" value="1"/>
</dbReference>
<dbReference type="EMBL" id="SZUA01000001">
    <property type="protein sequence ID" value="TKR33504.1"/>
    <property type="molecule type" value="Genomic_DNA"/>
</dbReference>
<evidence type="ECO:0000313" key="4">
    <source>
        <dbReference type="EMBL" id="TKR33504.1"/>
    </source>
</evidence>
<gene>
    <name evidence="4" type="ORF">FCE95_04185</name>
</gene>
<feature type="coiled-coil region" evidence="1">
    <location>
        <begin position="493"/>
        <end position="550"/>
    </location>
</feature>
<dbReference type="SUPFAM" id="SSF57997">
    <property type="entry name" value="Tropomyosin"/>
    <property type="match status" value="1"/>
</dbReference>
<evidence type="ECO:0000259" key="3">
    <source>
        <dbReference type="Pfam" id="PF05569"/>
    </source>
</evidence>
<evidence type="ECO:0000313" key="5">
    <source>
        <dbReference type="Proteomes" id="UP000308707"/>
    </source>
</evidence>
<dbReference type="Gene3D" id="1.10.287.1490">
    <property type="match status" value="1"/>
</dbReference>
<keyword evidence="1" id="KW-0175">Coiled coil</keyword>
<dbReference type="OrthoDB" id="15218at2"/>
<dbReference type="PANTHER" id="PTHR34978">
    <property type="entry name" value="POSSIBLE SENSOR-TRANSDUCER PROTEIN BLAR"/>
    <property type="match status" value="1"/>
</dbReference>
<dbReference type="RefSeq" id="WP_137265712.1">
    <property type="nucleotide sequence ID" value="NZ_SZUA01000001.1"/>
</dbReference>
<keyword evidence="2" id="KW-0472">Membrane</keyword>
<keyword evidence="5" id="KW-1185">Reference proteome</keyword>
<dbReference type="Proteomes" id="UP000308707">
    <property type="component" value="Unassembled WGS sequence"/>
</dbReference>
<evidence type="ECO:0000256" key="2">
    <source>
        <dbReference type="SAM" id="Phobius"/>
    </source>
</evidence>
<dbReference type="CDD" id="cd07341">
    <property type="entry name" value="M56_BlaR1_MecR1_like"/>
    <property type="match status" value="1"/>
</dbReference>
<feature type="domain" description="Peptidase M56" evidence="3">
    <location>
        <begin position="64"/>
        <end position="298"/>
    </location>
</feature>
<organism evidence="4 5">
    <name type="scientific">Luteimonas gilva</name>
    <dbReference type="NCBI Taxonomy" id="2572684"/>
    <lineage>
        <taxon>Bacteria</taxon>
        <taxon>Pseudomonadati</taxon>
        <taxon>Pseudomonadota</taxon>
        <taxon>Gammaproteobacteria</taxon>
        <taxon>Lysobacterales</taxon>
        <taxon>Lysobacteraceae</taxon>
        <taxon>Luteimonas</taxon>
    </lineage>
</organism>
<protein>
    <submittedName>
        <fullName evidence="4">Peptidase M56</fullName>
    </submittedName>
</protein>
<proteinExistence type="predicted"/>
<dbReference type="Gene3D" id="3.30.2010.10">
    <property type="entry name" value="Metalloproteases ('zincins'), catalytic domain"/>
    <property type="match status" value="1"/>
</dbReference>
<evidence type="ECO:0000256" key="1">
    <source>
        <dbReference type="SAM" id="Coils"/>
    </source>
</evidence>